<dbReference type="OrthoDB" id="291991at2"/>
<dbReference type="PROSITE" id="PS51819">
    <property type="entry name" value="VOC"/>
    <property type="match status" value="1"/>
</dbReference>
<dbReference type="InterPro" id="IPR004360">
    <property type="entry name" value="Glyas_Fos-R_dOase_dom"/>
</dbReference>
<organism evidence="2 3">
    <name type="scientific">Stieleria varia</name>
    <dbReference type="NCBI Taxonomy" id="2528005"/>
    <lineage>
        <taxon>Bacteria</taxon>
        <taxon>Pseudomonadati</taxon>
        <taxon>Planctomycetota</taxon>
        <taxon>Planctomycetia</taxon>
        <taxon>Pirellulales</taxon>
        <taxon>Pirellulaceae</taxon>
        <taxon>Stieleria</taxon>
    </lineage>
</organism>
<gene>
    <name evidence="2" type="ORF">Pla52n_15230</name>
</gene>
<dbReference type="PANTHER" id="PTHR38743">
    <property type="entry name" value="SIMILAR TO GLYOXYLASE I FAMILY PROTEIN"/>
    <property type="match status" value="1"/>
</dbReference>
<dbReference type="SUPFAM" id="SSF54593">
    <property type="entry name" value="Glyoxalase/Bleomycin resistance protein/Dihydroxybiphenyl dioxygenase"/>
    <property type="match status" value="1"/>
</dbReference>
<dbReference type="InterPro" id="IPR037523">
    <property type="entry name" value="VOC_core"/>
</dbReference>
<dbReference type="Pfam" id="PF00903">
    <property type="entry name" value="Glyoxalase"/>
    <property type="match status" value="1"/>
</dbReference>
<dbReference type="Gene3D" id="3.10.180.10">
    <property type="entry name" value="2,3-Dihydroxybiphenyl 1,2-Dioxygenase, domain 1"/>
    <property type="match status" value="1"/>
</dbReference>
<dbReference type="AlphaFoldDB" id="A0A5C6B1N6"/>
<dbReference type="InterPro" id="IPR029068">
    <property type="entry name" value="Glyas_Bleomycin-R_OHBP_Dase"/>
</dbReference>
<sequence>MTNQPTFQSAFPYQSDVLSLPVTDLDVASKWYCRHFGMTEVERKESPCPSVILERDGVRIGFAINGGDASQDGAAILVNDIHSLKDEFEANGVDVAELSVDRRDGQEFYVFFVVAPDGLCYYVHEPKTGEDF</sequence>
<evidence type="ECO:0000313" key="2">
    <source>
        <dbReference type="EMBL" id="TWU05808.1"/>
    </source>
</evidence>
<dbReference type="EMBL" id="SJPN01000002">
    <property type="protein sequence ID" value="TWU05808.1"/>
    <property type="molecule type" value="Genomic_DNA"/>
</dbReference>
<dbReference type="RefSeq" id="WP_146519004.1">
    <property type="nucleotide sequence ID" value="NZ_CP151726.1"/>
</dbReference>
<proteinExistence type="predicted"/>
<dbReference type="Proteomes" id="UP000320176">
    <property type="component" value="Unassembled WGS sequence"/>
</dbReference>
<reference evidence="2 3" key="1">
    <citation type="submission" date="2019-02" db="EMBL/GenBank/DDBJ databases">
        <title>Deep-cultivation of Planctomycetes and their phenomic and genomic characterization uncovers novel biology.</title>
        <authorList>
            <person name="Wiegand S."/>
            <person name="Jogler M."/>
            <person name="Boedeker C."/>
            <person name="Pinto D."/>
            <person name="Vollmers J."/>
            <person name="Rivas-Marin E."/>
            <person name="Kohn T."/>
            <person name="Peeters S.H."/>
            <person name="Heuer A."/>
            <person name="Rast P."/>
            <person name="Oberbeckmann S."/>
            <person name="Bunk B."/>
            <person name="Jeske O."/>
            <person name="Meyerdierks A."/>
            <person name="Storesund J.E."/>
            <person name="Kallscheuer N."/>
            <person name="Luecker S."/>
            <person name="Lage O.M."/>
            <person name="Pohl T."/>
            <person name="Merkel B.J."/>
            <person name="Hornburger P."/>
            <person name="Mueller R.-W."/>
            <person name="Bruemmer F."/>
            <person name="Labrenz M."/>
            <person name="Spormann A.M."/>
            <person name="Op Den Camp H."/>
            <person name="Overmann J."/>
            <person name="Amann R."/>
            <person name="Jetten M.S.M."/>
            <person name="Mascher T."/>
            <person name="Medema M.H."/>
            <person name="Devos D.P."/>
            <person name="Kaster A.-K."/>
            <person name="Ovreas L."/>
            <person name="Rohde M."/>
            <person name="Galperin M.Y."/>
            <person name="Jogler C."/>
        </authorList>
    </citation>
    <scope>NUCLEOTIDE SEQUENCE [LARGE SCALE GENOMIC DNA]</scope>
    <source>
        <strain evidence="2 3">Pla52n</strain>
    </source>
</reference>
<evidence type="ECO:0000313" key="3">
    <source>
        <dbReference type="Proteomes" id="UP000320176"/>
    </source>
</evidence>
<dbReference type="CDD" id="cd06587">
    <property type="entry name" value="VOC"/>
    <property type="match status" value="1"/>
</dbReference>
<feature type="domain" description="VOC" evidence="1">
    <location>
        <begin position="14"/>
        <end position="126"/>
    </location>
</feature>
<comment type="caution">
    <text evidence="2">The sequence shown here is derived from an EMBL/GenBank/DDBJ whole genome shotgun (WGS) entry which is preliminary data.</text>
</comment>
<evidence type="ECO:0000259" key="1">
    <source>
        <dbReference type="PROSITE" id="PS51819"/>
    </source>
</evidence>
<accession>A0A5C6B1N6</accession>
<dbReference type="PANTHER" id="PTHR38743:SF2">
    <property type="entry name" value="DUF2185 DOMAIN-CONTAINING PROTEIN"/>
    <property type="match status" value="1"/>
</dbReference>
<keyword evidence="3" id="KW-1185">Reference proteome</keyword>
<protein>
    <submittedName>
        <fullName evidence="2">Glyoxalase-like domain protein</fullName>
    </submittedName>
</protein>
<name>A0A5C6B1N6_9BACT</name>